<keyword evidence="9" id="KW-1185">Reference proteome</keyword>
<keyword evidence="3 5" id="KW-0808">Transferase</keyword>
<dbReference type="AlphaFoldDB" id="A0A9N8HJJ5"/>
<dbReference type="GO" id="GO:0005634">
    <property type="term" value="C:nucleus"/>
    <property type="evidence" value="ECO:0007669"/>
    <property type="project" value="TreeGrafter"/>
</dbReference>
<feature type="compositionally biased region" description="Acidic residues" evidence="7">
    <location>
        <begin position="391"/>
        <end position="400"/>
    </location>
</feature>
<dbReference type="PRINTS" id="PR00105">
    <property type="entry name" value="C5METTRFRASE"/>
</dbReference>
<organism evidence="8 9">
    <name type="scientific">Seminavis robusta</name>
    <dbReference type="NCBI Taxonomy" id="568900"/>
    <lineage>
        <taxon>Eukaryota</taxon>
        <taxon>Sar</taxon>
        <taxon>Stramenopiles</taxon>
        <taxon>Ochrophyta</taxon>
        <taxon>Bacillariophyta</taxon>
        <taxon>Bacillariophyceae</taxon>
        <taxon>Bacillariophycidae</taxon>
        <taxon>Naviculales</taxon>
        <taxon>Naviculaceae</taxon>
        <taxon>Seminavis</taxon>
    </lineage>
</organism>
<feature type="compositionally biased region" description="Polar residues" evidence="7">
    <location>
        <begin position="102"/>
        <end position="115"/>
    </location>
</feature>
<keyword evidence="2 5" id="KW-0489">Methyltransferase</keyword>
<dbReference type="GO" id="GO:0003886">
    <property type="term" value="F:DNA (cytosine-5-)-methyltransferase activity"/>
    <property type="evidence" value="ECO:0007669"/>
    <property type="project" value="UniProtKB-EC"/>
</dbReference>
<evidence type="ECO:0000313" key="8">
    <source>
        <dbReference type="EMBL" id="CAB9515127.1"/>
    </source>
</evidence>
<dbReference type="GO" id="GO:0044027">
    <property type="term" value="P:negative regulation of gene expression via chromosomal CpG island methylation"/>
    <property type="evidence" value="ECO:0007669"/>
    <property type="project" value="TreeGrafter"/>
</dbReference>
<feature type="active site" evidence="5">
    <location>
        <position position="655"/>
    </location>
</feature>
<feature type="region of interest" description="Disordered" evidence="7">
    <location>
        <begin position="246"/>
        <end position="320"/>
    </location>
</feature>
<feature type="compositionally biased region" description="Polar residues" evidence="7">
    <location>
        <begin position="135"/>
        <end position="147"/>
    </location>
</feature>
<dbReference type="Gene3D" id="3.40.50.150">
    <property type="entry name" value="Vaccinia Virus protein VP39"/>
    <property type="match status" value="1"/>
</dbReference>
<dbReference type="SUPFAM" id="SSF53335">
    <property type="entry name" value="S-adenosyl-L-methionine-dependent methyltransferases"/>
    <property type="match status" value="1"/>
</dbReference>
<evidence type="ECO:0000256" key="2">
    <source>
        <dbReference type="ARBA" id="ARBA00022603"/>
    </source>
</evidence>
<feature type="region of interest" description="Disordered" evidence="7">
    <location>
        <begin position="166"/>
        <end position="196"/>
    </location>
</feature>
<evidence type="ECO:0000256" key="3">
    <source>
        <dbReference type="ARBA" id="ARBA00022679"/>
    </source>
</evidence>
<feature type="region of interest" description="Disordered" evidence="7">
    <location>
        <begin position="375"/>
        <end position="400"/>
    </location>
</feature>
<comment type="similarity">
    <text evidence="5 6">Belongs to the class I-like SAM-binding methyltransferase superfamily. C5-methyltransferase family.</text>
</comment>
<dbReference type="Gene3D" id="3.90.120.10">
    <property type="entry name" value="DNA Methylase, subunit A, domain 2"/>
    <property type="match status" value="1"/>
</dbReference>
<evidence type="ECO:0000313" key="9">
    <source>
        <dbReference type="Proteomes" id="UP001153069"/>
    </source>
</evidence>
<name>A0A9N8HJJ5_9STRA</name>
<dbReference type="InterPro" id="IPR001525">
    <property type="entry name" value="C5_MeTfrase"/>
</dbReference>
<feature type="compositionally biased region" description="Basic residues" evidence="7">
    <location>
        <begin position="274"/>
        <end position="284"/>
    </location>
</feature>
<gene>
    <name evidence="8" type="ORF">SEMRO_695_G188710.1</name>
</gene>
<dbReference type="PANTHER" id="PTHR10629:SF52">
    <property type="entry name" value="DNA (CYTOSINE-5)-METHYLTRANSFERASE 1"/>
    <property type="match status" value="1"/>
</dbReference>
<sequence length="897" mass="100213">MASNRRLLRNEQGSESASQRSSSGRSDLNREWQQEIDGVDIADFFGSHDDEDDVKNFTPQNQSRRVTVDPSDFRSTGTNRPSPGDDDNDIEIIANRYEEGSANVNGTSIGSGNVDSSEEAVSGNHGRGQAEELESNTTSLDHSVSSSPIANNQLAGSRVSEIAQQRGVDSVENPTSPIESFQNIGRDEKKEKNPRQNQITLTQCYRQFDSQPPSGNSGETIKMKLASSGDTICQVNNKRAIGRAGATCSNQKTPAKTITNGGNKRKSNVSSTKRGSKSTTKKKKGFDEGRSSSSKISAFFPQSHKKQSVANGEHDEYSNNQLRTNSESFLELHSETEEDDDIADAADEANDQELQMTQLSQEELTCQAQHLSQAYFNNDDENSEKEGEDGGKEDDDKDEFEQETLDLPDEDFQSLCYNFTQEWQPDLHDDDSVHDYDPGPFDRYGPRRYRKNEFWFDNNERHVEKIYKIQRVRRKGLARRAVCKTYVRMDKTYLGHEHDESQKKAWIEQVGELVEVKCRNLNQIVPKHWKLAPYLWEPTFDNGRFGFAYHLKVSSKSPPTKVAVQGAPTCLDLFAGIGGMSMGLEKAGFNVTAAVEMDDIASALLEVNSRNEGGTNLDVYCECVNEFLDKVEHPDLNPSYPQKGDFNHIHASTPCQGYSTANRAKGGGINGRKNNNLVFSFIRAVSLFKPDTASFENVQGILRDEHKRYLQKMLVDLLMDMNYSVRLCVLNSKDFGDPQDRRRVFLFASKTGVPLAAEPPATHGAGLIPYRTARDAIGDLEDIAPVKGFGRVLVYGKIVNNHSLDGTEVKGEQRKIDPDKPVTTLYGNATYSMVHYKHHRGNTSRELARFQSFPDTCRFSTKRGDARKQIQNAVPLKLATAVGRIIMQSCYVVESQS</sequence>
<dbReference type="EMBL" id="CAICTM010000694">
    <property type="protein sequence ID" value="CAB9515127.1"/>
    <property type="molecule type" value="Genomic_DNA"/>
</dbReference>
<dbReference type="GO" id="GO:0003677">
    <property type="term" value="F:DNA binding"/>
    <property type="evidence" value="ECO:0007669"/>
    <property type="project" value="TreeGrafter"/>
</dbReference>
<evidence type="ECO:0000256" key="4">
    <source>
        <dbReference type="ARBA" id="ARBA00022691"/>
    </source>
</evidence>
<proteinExistence type="inferred from homology"/>
<dbReference type="Pfam" id="PF00145">
    <property type="entry name" value="DNA_methylase"/>
    <property type="match status" value="1"/>
</dbReference>
<feature type="compositionally biased region" description="Basic and acidic residues" evidence="7">
    <location>
        <begin position="185"/>
        <end position="194"/>
    </location>
</feature>
<evidence type="ECO:0000256" key="7">
    <source>
        <dbReference type="SAM" id="MobiDB-lite"/>
    </source>
</evidence>
<evidence type="ECO:0000256" key="1">
    <source>
        <dbReference type="ARBA" id="ARBA00011975"/>
    </source>
</evidence>
<dbReference type="Proteomes" id="UP001153069">
    <property type="component" value="Unassembled WGS sequence"/>
</dbReference>
<evidence type="ECO:0000256" key="5">
    <source>
        <dbReference type="PROSITE-ProRule" id="PRU01016"/>
    </source>
</evidence>
<dbReference type="InterPro" id="IPR050390">
    <property type="entry name" value="C5-Methyltransferase"/>
</dbReference>
<keyword evidence="4 5" id="KW-0949">S-adenosyl-L-methionine</keyword>
<dbReference type="PANTHER" id="PTHR10629">
    <property type="entry name" value="CYTOSINE-SPECIFIC METHYLTRANSFERASE"/>
    <property type="match status" value="1"/>
</dbReference>
<comment type="caution">
    <text evidence="8">The sequence shown here is derived from an EMBL/GenBank/DDBJ whole genome shotgun (WGS) entry which is preliminary data.</text>
</comment>
<evidence type="ECO:0000256" key="6">
    <source>
        <dbReference type="RuleBase" id="RU000416"/>
    </source>
</evidence>
<dbReference type="InterPro" id="IPR029063">
    <property type="entry name" value="SAM-dependent_MTases_sf"/>
</dbReference>
<dbReference type="PROSITE" id="PS51679">
    <property type="entry name" value="SAM_MT_C5"/>
    <property type="match status" value="1"/>
</dbReference>
<protein>
    <recommendedName>
        <fullName evidence="1">DNA (cytosine-5-)-methyltransferase</fullName>
        <ecNumber evidence="1">2.1.1.37</ecNumber>
    </recommendedName>
</protein>
<accession>A0A9N8HJJ5</accession>
<feature type="compositionally biased region" description="Low complexity" evidence="7">
    <location>
        <begin position="11"/>
        <end position="26"/>
    </location>
</feature>
<feature type="compositionally biased region" description="Polar residues" evidence="7">
    <location>
        <begin position="172"/>
        <end position="183"/>
    </location>
</feature>
<dbReference type="NCBIfam" id="TIGR00675">
    <property type="entry name" value="dcm"/>
    <property type="match status" value="1"/>
</dbReference>
<dbReference type="EC" id="2.1.1.37" evidence="1"/>
<feature type="compositionally biased region" description="Polar residues" evidence="7">
    <location>
        <begin position="247"/>
        <end position="262"/>
    </location>
</feature>
<reference evidence="8" key="1">
    <citation type="submission" date="2020-06" db="EMBL/GenBank/DDBJ databases">
        <authorList>
            <consortium name="Plant Systems Biology data submission"/>
        </authorList>
    </citation>
    <scope>NUCLEOTIDE SEQUENCE</scope>
    <source>
        <strain evidence="8">D6</strain>
    </source>
</reference>
<dbReference type="GO" id="GO:0032259">
    <property type="term" value="P:methylation"/>
    <property type="evidence" value="ECO:0007669"/>
    <property type="project" value="UniProtKB-KW"/>
</dbReference>
<dbReference type="OrthoDB" id="48846at2759"/>
<feature type="region of interest" description="Disordered" evidence="7">
    <location>
        <begin position="1"/>
        <end position="147"/>
    </location>
</feature>